<dbReference type="InterPro" id="IPR029044">
    <property type="entry name" value="Nucleotide-diphossugar_trans"/>
</dbReference>
<dbReference type="GO" id="GO:0016740">
    <property type="term" value="F:transferase activity"/>
    <property type="evidence" value="ECO:0007669"/>
    <property type="project" value="UniProtKB-KW"/>
</dbReference>
<keyword evidence="3" id="KW-1185">Reference proteome</keyword>
<gene>
    <name evidence="2" type="ORF">sS8_1388</name>
</gene>
<dbReference type="KEGG" id="mmai:sS8_1388"/>
<dbReference type="InterPro" id="IPR001173">
    <property type="entry name" value="Glyco_trans_2-like"/>
</dbReference>
<sequence>MDVPPPISVIVVNFNAGKLLTECVRSVLASTAPVETLVVDNRSTDNSLDTLRQAFAENERLKIIENPENLGFAKANNIALPLAQCDYILFLNPDCLIRPDTLARMLAVMEKHPQAGMAGCLIRNPDGSEQAGCRRAVPTPWRTFVRLMGLYKFSKYHPKLNSFIQTDTPLPREPVAIEAISGAFMLVRRSALEKVGPLDEGYFMHCEDLDWCMRFRQAGFEILFVPNVEILHVGGVCSTSRPALVEY</sequence>
<dbReference type="Gene3D" id="3.90.550.10">
    <property type="entry name" value="Spore Coat Polysaccharide Biosynthesis Protein SpsA, Chain A"/>
    <property type="match status" value="1"/>
</dbReference>
<evidence type="ECO:0000259" key="1">
    <source>
        <dbReference type="Pfam" id="PF00535"/>
    </source>
</evidence>
<keyword evidence="2" id="KW-0808">Transferase</keyword>
<protein>
    <submittedName>
        <fullName evidence="2">Glycosyl transferase, group 2 family protein</fullName>
    </submittedName>
</protein>
<evidence type="ECO:0000313" key="2">
    <source>
        <dbReference type="EMBL" id="BBA33348.1"/>
    </source>
</evidence>
<dbReference type="Proteomes" id="UP000266313">
    <property type="component" value="Chromosome"/>
</dbReference>
<name>A0A250KP28_9GAMM</name>
<dbReference type="PANTHER" id="PTHR43179:SF7">
    <property type="entry name" value="RHAMNOSYLTRANSFERASE WBBL"/>
    <property type="match status" value="1"/>
</dbReference>
<dbReference type="RefSeq" id="WP_119628966.1">
    <property type="nucleotide sequence ID" value="NZ_AP017928.1"/>
</dbReference>
<dbReference type="OrthoDB" id="9771846at2"/>
<reference evidence="2 3" key="1">
    <citation type="submission" date="2016-12" db="EMBL/GenBank/DDBJ databases">
        <title>Genome sequencing of Methylocaldum marinum.</title>
        <authorList>
            <person name="Takeuchi M."/>
            <person name="Kamagata Y."/>
            <person name="Hiraoka S."/>
            <person name="Oshima K."/>
            <person name="Hattori M."/>
            <person name="Iwasaki W."/>
        </authorList>
    </citation>
    <scope>NUCLEOTIDE SEQUENCE [LARGE SCALE GENOMIC DNA]</scope>
    <source>
        <strain evidence="2 3">S8</strain>
    </source>
</reference>
<organism evidence="2 3">
    <name type="scientific">Methylocaldum marinum</name>
    <dbReference type="NCBI Taxonomy" id="1432792"/>
    <lineage>
        <taxon>Bacteria</taxon>
        <taxon>Pseudomonadati</taxon>
        <taxon>Pseudomonadota</taxon>
        <taxon>Gammaproteobacteria</taxon>
        <taxon>Methylococcales</taxon>
        <taxon>Methylococcaceae</taxon>
        <taxon>Methylocaldum</taxon>
    </lineage>
</organism>
<dbReference type="PANTHER" id="PTHR43179">
    <property type="entry name" value="RHAMNOSYLTRANSFERASE WBBL"/>
    <property type="match status" value="1"/>
</dbReference>
<accession>A0A250KP28</accession>
<dbReference type="EMBL" id="AP017928">
    <property type="protein sequence ID" value="BBA33348.1"/>
    <property type="molecule type" value="Genomic_DNA"/>
</dbReference>
<dbReference type="SUPFAM" id="SSF53448">
    <property type="entry name" value="Nucleotide-diphospho-sugar transferases"/>
    <property type="match status" value="1"/>
</dbReference>
<proteinExistence type="predicted"/>
<dbReference type="CDD" id="cd04186">
    <property type="entry name" value="GT_2_like_c"/>
    <property type="match status" value="1"/>
</dbReference>
<evidence type="ECO:0000313" key="3">
    <source>
        <dbReference type="Proteomes" id="UP000266313"/>
    </source>
</evidence>
<dbReference type="AlphaFoldDB" id="A0A250KP28"/>
<dbReference type="Pfam" id="PF00535">
    <property type="entry name" value="Glycos_transf_2"/>
    <property type="match status" value="1"/>
</dbReference>
<feature type="domain" description="Glycosyltransferase 2-like" evidence="1">
    <location>
        <begin position="8"/>
        <end position="195"/>
    </location>
</feature>